<dbReference type="SUPFAM" id="SSF56281">
    <property type="entry name" value="Metallo-hydrolase/oxidoreductase"/>
    <property type="match status" value="1"/>
</dbReference>
<dbReference type="PANTHER" id="PTHR23131">
    <property type="entry name" value="ENDORIBONUCLEASE LACTB2"/>
    <property type="match status" value="1"/>
</dbReference>
<proteinExistence type="predicted"/>
<dbReference type="Pfam" id="PF00753">
    <property type="entry name" value="Lactamase_B"/>
    <property type="match status" value="1"/>
</dbReference>
<dbReference type="Gene3D" id="1.10.10.10">
    <property type="entry name" value="Winged helix-like DNA-binding domain superfamily/Winged helix DNA-binding domain"/>
    <property type="match status" value="1"/>
</dbReference>
<dbReference type="InterPro" id="IPR036388">
    <property type="entry name" value="WH-like_DNA-bd_sf"/>
</dbReference>
<dbReference type="Proteomes" id="UP000704176">
    <property type="component" value="Unassembled WGS sequence"/>
</dbReference>
<evidence type="ECO:0000313" key="3">
    <source>
        <dbReference type="Proteomes" id="UP000704176"/>
    </source>
</evidence>
<accession>A0ABS7VVU6</accession>
<gene>
    <name evidence="2" type="ORF">K9B37_23770</name>
</gene>
<reference evidence="2 3" key="1">
    <citation type="submission" date="2021-09" db="EMBL/GenBank/DDBJ databases">
        <title>The complete genome sequence of a new microorganism.</title>
        <authorList>
            <person name="Zi Z."/>
        </authorList>
    </citation>
    <scope>NUCLEOTIDE SEQUENCE [LARGE SCALE GENOMIC DNA]</scope>
    <source>
        <strain evidence="2 3">WGZ8</strain>
    </source>
</reference>
<dbReference type="InterPro" id="IPR001279">
    <property type="entry name" value="Metallo-B-lactamas"/>
</dbReference>
<organism evidence="2 3">
    <name type="scientific">Microvirga puerhi</name>
    <dbReference type="NCBI Taxonomy" id="2876078"/>
    <lineage>
        <taxon>Bacteria</taxon>
        <taxon>Pseudomonadati</taxon>
        <taxon>Pseudomonadota</taxon>
        <taxon>Alphaproteobacteria</taxon>
        <taxon>Hyphomicrobiales</taxon>
        <taxon>Methylobacteriaceae</taxon>
        <taxon>Microvirga</taxon>
    </lineage>
</organism>
<evidence type="ECO:0000259" key="1">
    <source>
        <dbReference type="SMART" id="SM00849"/>
    </source>
</evidence>
<name>A0ABS7VVU6_9HYPH</name>
<dbReference type="InterPro" id="IPR048933">
    <property type="entry name" value="B_lactamase-like_C"/>
</dbReference>
<dbReference type="RefSeq" id="WP_224316198.1">
    <property type="nucleotide sequence ID" value="NZ_JAIRBM010000031.1"/>
</dbReference>
<sequence length="349" mass="38574">MKTSPSLRAGSGLTFPFAEPPATGQVRQVAPGILWTRIPLPFRLDHVNVYLIEDGDGWAILDTGIADDPTRSVWQTLLAGPLAGQRLTRLIVTHFHPDHIGLAGWLSQRFDLPVLTSLSSYFGCLNMSLSPEARASKPYRDFYLSHGMAPETADFVVTRGRTYPQMVTPLPPTFSRVVAGEVLTIGGRDFEVRFGDGHAPDQLMLYCPADNIFFPADQVLARITPNIGVSEVDPDGNPLGLYLSSLNVIMNWVPPDALVLPGHELPFRGLHARCRELAEHHEERCTRIANACRIRPYSIADLVPVLFARPLDPHQLIFAFSEAHAHVNAMVYRGELMWIDAEGGKVRTG</sequence>
<dbReference type="Pfam" id="PF21221">
    <property type="entry name" value="B_lactamase-like_C"/>
    <property type="match status" value="1"/>
</dbReference>
<keyword evidence="3" id="KW-1185">Reference proteome</keyword>
<feature type="domain" description="Metallo-beta-lactamase" evidence="1">
    <location>
        <begin position="46"/>
        <end position="263"/>
    </location>
</feature>
<dbReference type="InterPro" id="IPR036866">
    <property type="entry name" value="RibonucZ/Hydroxyglut_hydro"/>
</dbReference>
<protein>
    <submittedName>
        <fullName evidence="2">MBL fold metallo-hydrolase</fullName>
    </submittedName>
</protein>
<dbReference type="Gene3D" id="3.60.15.10">
    <property type="entry name" value="Ribonuclease Z/Hydroxyacylglutathione hydrolase-like"/>
    <property type="match status" value="1"/>
</dbReference>
<comment type="caution">
    <text evidence="2">The sequence shown here is derived from an EMBL/GenBank/DDBJ whole genome shotgun (WGS) entry which is preliminary data.</text>
</comment>
<dbReference type="SMART" id="SM00849">
    <property type="entry name" value="Lactamase_B"/>
    <property type="match status" value="1"/>
</dbReference>
<evidence type="ECO:0000313" key="2">
    <source>
        <dbReference type="EMBL" id="MBZ6079276.1"/>
    </source>
</evidence>
<dbReference type="PANTHER" id="PTHR23131:SF4">
    <property type="entry name" value="METALLO-BETA-LACTAMASE SUPERFAMILY POTEIN"/>
    <property type="match status" value="1"/>
</dbReference>
<dbReference type="EMBL" id="JAIRBM010000031">
    <property type="protein sequence ID" value="MBZ6079276.1"/>
    <property type="molecule type" value="Genomic_DNA"/>
</dbReference>
<dbReference type="InterPro" id="IPR050662">
    <property type="entry name" value="Sec-metab_biosynth-thioest"/>
</dbReference>